<gene>
    <name evidence="5" type="primary">rplE</name>
    <name evidence="9" type="ORF">A3F55_01030</name>
</gene>
<dbReference type="NCBIfam" id="NF000585">
    <property type="entry name" value="PRK00010.1"/>
    <property type="match status" value="1"/>
</dbReference>
<evidence type="ECO:0000256" key="6">
    <source>
        <dbReference type="RuleBase" id="RU003930"/>
    </source>
</evidence>
<dbReference type="SUPFAM" id="SSF55282">
    <property type="entry name" value="RL5-like"/>
    <property type="match status" value="1"/>
</dbReference>
<accession>A0A1F4XS59</accession>
<evidence type="ECO:0000256" key="2">
    <source>
        <dbReference type="ARBA" id="ARBA00022980"/>
    </source>
</evidence>
<dbReference type="InterPro" id="IPR022803">
    <property type="entry name" value="Ribosomal_uL5_dom_sf"/>
</dbReference>
<reference evidence="9 10" key="1">
    <citation type="journal article" date="2016" name="Nat. Commun.">
        <title>Thousands of microbial genomes shed light on interconnected biogeochemical processes in an aquifer system.</title>
        <authorList>
            <person name="Anantharaman K."/>
            <person name="Brown C.T."/>
            <person name="Hug L.A."/>
            <person name="Sharon I."/>
            <person name="Castelle C.J."/>
            <person name="Probst A.J."/>
            <person name="Thomas B.C."/>
            <person name="Singh A."/>
            <person name="Wilkins M.J."/>
            <person name="Karaoz U."/>
            <person name="Brodie E.L."/>
            <person name="Williams K.H."/>
            <person name="Hubbard S.S."/>
            <person name="Banfield J.F."/>
        </authorList>
    </citation>
    <scope>NUCLEOTIDE SEQUENCE [LARGE SCALE GENOMIC DNA]</scope>
</reference>
<dbReference type="Pfam" id="PF00673">
    <property type="entry name" value="Ribosomal_L5_C"/>
    <property type="match status" value="1"/>
</dbReference>
<dbReference type="Gene3D" id="3.30.1440.10">
    <property type="match status" value="1"/>
</dbReference>
<organism evidence="9 10">
    <name type="scientific">Candidatus Adlerbacteria bacterium RIFCSPHIGHO2_12_FULL_53_18</name>
    <dbReference type="NCBI Taxonomy" id="1797242"/>
    <lineage>
        <taxon>Bacteria</taxon>
        <taxon>Candidatus Adleribacteriota</taxon>
    </lineage>
</organism>
<dbReference type="GO" id="GO:0000049">
    <property type="term" value="F:tRNA binding"/>
    <property type="evidence" value="ECO:0007669"/>
    <property type="project" value="UniProtKB-UniRule"/>
</dbReference>
<keyword evidence="5" id="KW-0694">RNA-binding</keyword>
<dbReference type="InterPro" id="IPR020930">
    <property type="entry name" value="Ribosomal_uL5_bac-type"/>
</dbReference>
<evidence type="ECO:0000313" key="9">
    <source>
        <dbReference type="EMBL" id="OGC84542.1"/>
    </source>
</evidence>
<dbReference type="GO" id="GO:0019843">
    <property type="term" value="F:rRNA binding"/>
    <property type="evidence" value="ECO:0007669"/>
    <property type="project" value="UniProtKB-UniRule"/>
</dbReference>
<dbReference type="GO" id="GO:0006412">
    <property type="term" value="P:translation"/>
    <property type="evidence" value="ECO:0007669"/>
    <property type="project" value="UniProtKB-UniRule"/>
</dbReference>
<dbReference type="InterPro" id="IPR031310">
    <property type="entry name" value="Ribosomal_uL5_N"/>
</dbReference>
<comment type="caution">
    <text evidence="9">The sequence shown here is derived from an EMBL/GenBank/DDBJ whole genome shotgun (WGS) entry which is preliminary data.</text>
</comment>
<dbReference type="AlphaFoldDB" id="A0A1F4XS59"/>
<dbReference type="InterPro" id="IPR031309">
    <property type="entry name" value="Ribosomal_uL5_C"/>
</dbReference>
<dbReference type="EMBL" id="MEWW01000014">
    <property type="protein sequence ID" value="OGC84542.1"/>
    <property type="molecule type" value="Genomic_DNA"/>
</dbReference>
<proteinExistence type="inferred from homology"/>
<sequence>MATNLLQDQQKTTFKDLKDTFGWQNVMQAPRIEKVVISVGVGKMGKEKGKLELVADRLSKITGQKAAARGAKKAIATYKTRIGDRIGYQITLRGKRAEDFLNRLVHIALPRTKDFRGVSPGSIDEMGNYTLGIKENTVFPETSDEELKDVFGMAVTIVTTAKNKKEAQAYLTHLGFPFKKDVSQK</sequence>
<evidence type="ECO:0000256" key="1">
    <source>
        <dbReference type="ARBA" id="ARBA00008553"/>
    </source>
</evidence>
<keyword evidence="5" id="KW-0699">rRNA-binding</keyword>
<dbReference type="FunFam" id="3.30.1440.10:FF:000001">
    <property type="entry name" value="50S ribosomal protein L5"/>
    <property type="match status" value="1"/>
</dbReference>
<feature type="domain" description="Large ribosomal subunit protein uL5 N-terminal" evidence="7">
    <location>
        <begin position="25"/>
        <end position="81"/>
    </location>
</feature>
<dbReference type="GO" id="GO:1990904">
    <property type="term" value="C:ribonucleoprotein complex"/>
    <property type="evidence" value="ECO:0007669"/>
    <property type="project" value="UniProtKB-KW"/>
</dbReference>
<keyword evidence="2 5" id="KW-0689">Ribosomal protein</keyword>
<dbReference type="GO" id="GO:0003735">
    <property type="term" value="F:structural constituent of ribosome"/>
    <property type="evidence" value="ECO:0007669"/>
    <property type="project" value="InterPro"/>
</dbReference>
<keyword evidence="5" id="KW-0820">tRNA-binding</keyword>
<evidence type="ECO:0000259" key="7">
    <source>
        <dbReference type="Pfam" id="PF00281"/>
    </source>
</evidence>
<dbReference type="GO" id="GO:0005840">
    <property type="term" value="C:ribosome"/>
    <property type="evidence" value="ECO:0007669"/>
    <property type="project" value="UniProtKB-KW"/>
</dbReference>
<evidence type="ECO:0000313" key="10">
    <source>
        <dbReference type="Proteomes" id="UP000178091"/>
    </source>
</evidence>
<evidence type="ECO:0000256" key="5">
    <source>
        <dbReference type="HAMAP-Rule" id="MF_01333"/>
    </source>
</evidence>
<dbReference type="Proteomes" id="UP000178091">
    <property type="component" value="Unassembled WGS sequence"/>
</dbReference>
<evidence type="ECO:0000256" key="3">
    <source>
        <dbReference type="ARBA" id="ARBA00023274"/>
    </source>
</evidence>
<name>A0A1F4XS59_9BACT</name>
<comment type="similarity">
    <text evidence="1 5 6">Belongs to the universal ribosomal protein uL5 family.</text>
</comment>
<dbReference type="HAMAP" id="MF_01333_B">
    <property type="entry name" value="Ribosomal_uL5_B"/>
    <property type="match status" value="1"/>
</dbReference>
<dbReference type="PANTHER" id="PTHR11994">
    <property type="entry name" value="60S RIBOSOMAL PROTEIN L11-RELATED"/>
    <property type="match status" value="1"/>
</dbReference>
<evidence type="ECO:0000256" key="4">
    <source>
        <dbReference type="ARBA" id="ARBA00035245"/>
    </source>
</evidence>
<protein>
    <recommendedName>
        <fullName evidence="4 5">Large ribosomal subunit protein uL5</fullName>
    </recommendedName>
</protein>
<dbReference type="InterPro" id="IPR002132">
    <property type="entry name" value="Ribosomal_uL5"/>
</dbReference>
<comment type="function">
    <text evidence="5">This is 1 of the proteins that bind and probably mediate the attachment of the 5S RNA into the large ribosomal subunit, where it forms part of the central protuberance. In the 70S ribosome it contacts protein S13 of the 30S subunit (bridge B1b), connecting the 2 subunits; this bridge is implicated in subunit movement. Contacts the P site tRNA; the 5S rRNA and some of its associated proteins might help stabilize positioning of ribosome-bound tRNAs.</text>
</comment>
<evidence type="ECO:0000259" key="8">
    <source>
        <dbReference type="Pfam" id="PF00673"/>
    </source>
</evidence>
<comment type="subunit">
    <text evidence="5">Part of the 50S ribosomal subunit; part of the 5S rRNA/L5/L18/L25 subcomplex. Contacts the 5S rRNA and the P site tRNA. Forms a bridge to the 30S subunit in the 70S ribosome.</text>
</comment>
<dbReference type="Pfam" id="PF00281">
    <property type="entry name" value="Ribosomal_L5"/>
    <property type="match status" value="1"/>
</dbReference>
<keyword evidence="3 5" id="KW-0687">Ribonucleoprotein</keyword>
<dbReference type="PIRSF" id="PIRSF002161">
    <property type="entry name" value="Ribosomal_L5"/>
    <property type="match status" value="1"/>
</dbReference>
<feature type="domain" description="Large ribosomal subunit protein uL5 C-terminal" evidence="8">
    <location>
        <begin position="86"/>
        <end position="178"/>
    </location>
</feature>